<dbReference type="AlphaFoldDB" id="A0A7R9INI7"/>
<gene>
    <name evidence="1" type="ORF">TTEB3V08_LOCUS9613</name>
</gene>
<sequence length="19" mass="2263">MYLDTDKTHNRRATRSPTV</sequence>
<dbReference type="EMBL" id="OE005133">
    <property type="protein sequence ID" value="CAD7461707.1"/>
    <property type="molecule type" value="Genomic_DNA"/>
</dbReference>
<accession>A0A7R9INI7</accession>
<name>A0A7R9INI7_9NEOP</name>
<evidence type="ECO:0000313" key="1">
    <source>
        <dbReference type="EMBL" id="CAD7461707.1"/>
    </source>
</evidence>
<protein>
    <submittedName>
        <fullName evidence="1">Uncharacterized protein</fullName>
    </submittedName>
</protein>
<proteinExistence type="predicted"/>
<organism evidence="1">
    <name type="scientific">Timema tahoe</name>
    <dbReference type="NCBI Taxonomy" id="61484"/>
    <lineage>
        <taxon>Eukaryota</taxon>
        <taxon>Metazoa</taxon>
        <taxon>Ecdysozoa</taxon>
        <taxon>Arthropoda</taxon>
        <taxon>Hexapoda</taxon>
        <taxon>Insecta</taxon>
        <taxon>Pterygota</taxon>
        <taxon>Neoptera</taxon>
        <taxon>Polyneoptera</taxon>
        <taxon>Phasmatodea</taxon>
        <taxon>Timematodea</taxon>
        <taxon>Timematoidea</taxon>
        <taxon>Timematidae</taxon>
        <taxon>Timema</taxon>
    </lineage>
</organism>
<reference evidence="1" key="1">
    <citation type="submission" date="2020-11" db="EMBL/GenBank/DDBJ databases">
        <authorList>
            <person name="Tran Van P."/>
        </authorList>
    </citation>
    <scope>NUCLEOTIDE SEQUENCE</scope>
</reference>